<dbReference type="SUPFAM" id="SSF52540">
    <property type="entry name" value="P-loop containing nucleoside triphosphate hydrolases"/>
    <property type="match status" value="1"/>
</dbReference>
<comment type="caution">
    <text evidence="7">The sequence shown here is derived from an EMBL/GenBank/DDBJ whole genome shotgun (WGS) entry which is preliminary data.</text>
</comment>
<keyword evidence="8" id="KW-1185">Reference proteome</keyword>
<gene>
    <name evidence="7" type="ORF">GCM10011400_24160</name>
</gene>
<dbReference type="Pfam" id="PF13361">
    <property type="entry name" value="UvrD_C"/>
    <property type="match status" value="1"/>
</dbReference>
<dbReference type="PANTHER" id="PTHR11070">
    <property type="entry name" value="UVRD / RECB / PCRA DNA HELICASE FAMILY MEMBER"/>
    <property type="match status" value="1"/>
</dbReference>
<evidence type="ECO:0000256" key="1">
    <source>
        <dbReference type="ARBA" id="ARBA00022741"/>
    </source>
</evidence>
<dbReference type="InterPro" id="IPR014017">
    <property type="entry name" value="DNA_helicase_UvrD-like_C"/>
</dbReference>
<dbReference type="PANTHER" id="PTHR11070:SF2">
    <property type="entry name" value="ATP-DEPENDENT DNA HELICASE SRS2"/>
    <property type="match status" value="1"/>
</dbReference>
<keyword evidence="2" id="KW-0378">Hydrolase</keyword>
<protein>
    <recommendedName>
        <fullName evidence="5">DNA 3'-5' helicase II</fullName>
    </recommendedName>
</protein>
<sequence length="431" mass="47800">MALGYLLSEKKRSKRDTPIRAVVFTFNRTLAAYITAFVNDVVVAAGGSEADVDVTVTTLSKYALNRLPKIDPSNVINDGDQASWVVRAALKAGIKLDPSFLAGEVQYLLGRFPADRLADYVKADRTGRGAAPRVDEKLRMQILDDVIAPYVSYKKSTRRLDWNDVALKLCEEEPESIDILIADETQDFSANQLRAIIRQLAQPSYAAFVLDTAQRIYSRGFTWREVGLEIRPENVVTLGRNYRNSKEIAVFAAQLLQGTRLDEDGTLPSSTDAIPNGRLPVVLEGRYSAQVAQALAYIDAEVDLATETVGFLHAKGGGWFEYLRAALKGAGLDFAELTRVNEWPPGDESIALSTIHSVKGLEFDHVFMLGLSDECFSHGQEDEDEEYLRARRLVAMGITRARKTVTIGYKADSRPKLVELMEQGTFTLKKV</sequence>
<keyword evidence="1" id="KW-0547">Nucleotide-binding</keyword>
<organism evidence="7 8">
    <name type="scientific">Paraburkholderia caffeinilytica</name>
    <dbReference type="NCBI Taxonomy" id="1761016"/>
    <lineage>
        <taxon>Bacteria</taxon>
        <taxon>Pseudomonadati</taxon>
        <taxon>Pseudomonadota</taxon>
        <taxon>Betaproteobacteria</taxon>
        <taxon>Burkholderiales</taxon>
        <taxon>Burkholderiaceae</taxon>
        <taxon>Paraburkholderia</taxon>
    </lineage>
</organism>
<dbReference type="Gene3D" id="3.40.50.300">
    <property type="entry name" value="P-loop containing nucleotide triphosphate hydrolases"/>
    <property type="match status" value="2"/>
</dbReference>
<dbReference type="InterPro" id="IPR000212">
    <property type="entry name" value="DNA_helicase_UvrD/REP"/>
</dbReference>
<evidence type="ECO:0000256" key="4">
    <source>
        <dbReference type="ARBA" id="ARBA00022840"/>
    </source>
</evidence>
<proteinExistence type="predicted"/>
<dbReference type="GO" id="GO:0004386">
    <property type="term" value="F:helicase activity"/>
    <property type="evidence" value="ECO:0007669"/>
    <property type="project" value="UniProtKB-KW"/>
</dbReference>
<dbReference type="Proteomes" id="UP000602004">
    <property type="component" value="Unassembled WGS sequence"/>
</dbReference>
<name>A0ABQ1M900_9BURK</name>
<reference evidence="8" key="1">
    <citation type="journal article" date="2019" name="Int. J. Syst. Evol. Microbiol.">
        <title>The Global Catalogue of Microorganisms (GCM) 10K type strain sequencing project: providing services to taxonomists for standard genome sequencing and annotation.</title>
        <authorList>
            <consortium name="The Broad Institute Genomics Platform"/>
            <consortium name="The Broad Institute Genome Sequencing Center for Infectious Disease"/>
            <person name="Wu L."/>
            <person name="Ma J."/>
        </authorList>
    </citation>
    <scope>NUCLEOTIDE SEQUENCE [LARGE SCALE GENOMIC DNA]</scope>
    <source>
        <strain evidence="8">CGMCC 1.15103</strain>
    </source>
</reference>
<evidence type="ECO:0000313" key="8">
    <source>
        <dbReference type="Proteomes" id="UP000602004"/>
    </source>
</evidence>
<keyword evidence="4" id="KW-0067">ATP-binding</keyword>
<evidence type="ECO:0000256" key="2">
    <source>
        <dbReference type="ARBA" id="ARBA00022801"/>
    </source>
</evidence>
<evidence type="ECO:0000313" key="7">
    <source>
        <dbReference type="EMBL" id="GGC36648.1"/>
    </source>
</evidence>
<evidence type="ECO:0000256" key="3">
    <source>
        <dbReference type="ARBA" id="ARBA00022806"/>
    </source>
</evidence>
<dbReference type="EMBL" id="BMHL01000003">
    <property type="protein sequence ID" value="GGC36648.1"/>
    <property type="molecule type" value="Genomic_DNA"/>
</dbReference>
<keyword evidence="3 7" id="KW-0347">Helicase</keyword>
<feature type="domain" description="UvrD-like helicase C-terminal" evidence="6">
    <location>
        <begin position="334"/>
        <end position="409"/>
    </location>
</feature>
<dbReference type="InterPro" id="IPR027417">
    <property type="entry name" value="P-loop_NTPase"/>
</dbReference>
<accession>A0ABQ1M900</accession>
<evidence type="ECO:0000256" key="5">
    <source>
        <dbReference type="ARBA" id="ARBA00034923"/>
    </source>
</evidence>
<evidence type="ECO:0000259" key="6">
    <source>
        <dbReference type="Pfam" id="PF13361"/>
    </source>
</evidence>